<protein>
    <submittedName>
        <fullName evidence="1">Uncharacterized protein</fullName>
    </submittedName>
</protein>
<reference evidence="1 2" key="1">
    <citation type="journal article" date="2019" name="Int. J. Syst. Evol. Microbiol.">
        <title>The Global Catalogue of Microorganisms (GCM) 10K type strain sequencing project: providing services to taxonomists for standard genome sequencing and annotation.</title>
        <authorList>
            <consortium name="The Broad Institute Genomics Platform"/>
            <consortium name="The Broad Institute Genome Sequencing Center for Infectious Disease"/>
            <person name="Wu L."/>
            <person name="Ma J."/>
        </authorList>
    </citation>
    <scope>NUCLEOTIDE SEQUENCE [LARGE SCALE GENOMIC DNA]</scope>
    <source>
        <strain evidence="1 2">CGMCC 1.12543</strain>
    </source>
</reference>
<proteinExistence type="predicted"/>
<evidence type="ECO:0000313" key="2">
    <source>
        <dbReference type="Proteomes" id="UP001596099"/>
    </source>
</evidence>
<sequence length="389" mass="43678">MSDTATVSERDVESLVADLDRAADRLDEARDRVAELGPDAIDRTATAYRDLTATLDRHEEAATGYGEFQKYIQFQEAVAAVLDGLDDDLPEREAFDAADEALQKQTLSTSDFDRAREALAPAADLVDLEAEYETARDRYREARRAVLARQRDLRDRRDGLARLQRLGDADLDAPVETLRDPIEAYDDAVREAFAAYRSRASTRDLLDLVTTAAEDYPLVGFDAPPERLRTFVEGSPVAEEPLPTLLEYADYSNSKLSHYVDDPRELKGAVATNRTYLERLTADPLTVDWPPAPADELRWRARELFAVVSRLDDEEAAVRLRAVRSLPRRDDYERLRESATARSGLSADERRRIESGAVDRDLDRVETELSTVEAALDEYPPLDELSALA</sequence>
<dbReference type="RefSeq" id="WP_247414417.1">
    <property type="nucleotide sequence ID" value="NZ_JALLGW010000001.1"/>
</dbReference>
<dbReference type="InterPro" id="IPR055542">
    <property type="entry name" value="DUF7118"/>
</dbReference>
<dbReference type="EMBL" id="JBHSQH010000001">
    <property type="protein sequence ID" value="MFC5971523.1"/>
    <property type="molecule type" value="Genomic_DNA"/>
</dbReference>
<comment type="caution">
    <text evidence="1">The sequence shown here is derived from an EMBL/GenBank/DDBJ whole genome shotgun (WGS) entry which is preliminary data.</text>
</comment>
<organism evidence="1 2">
    <name type="scientific">Halomarina salina</name>
    <dbReference type="NCBI Taxonomy" id="1872699"/>
    <lineage>
        <taxon>Archaea</taxon>
        <taxon>Methanobacteriati</taxon>
        <taxon>Methanobacteriota</taxon>
        <taxon>Stenosarchaea group</taxon>
        <taxon>Halobacteria</taxon>
        <taxon>Halobacteriales</taxon>
        <taxon>Natronomonadaceae</taxon>
        <taxon>Halomarina</taxon>
    </lineage>
</organism>
<accession>A0ABD5RLS8</accession>
<dbReference type="Proteomes" id="UP001596099">
    <property type="component" value="Unassembled WGS sequence"/>
</dbReference>
<name>A0ABD5RLS8_9EURY</name>
<dbReference type="Pfam" id="PF23432">
    <property type="entry name" value="DUF7118"/>
    <property type="match status" value="1"/>
</dbReference>
<keyword evidence="2" id="KW-1185">Reference proteome</keyword>
<dbReference type="AlphaFoldDB" id="A0ABD5RLS8"/>
<evidence type="ECO:0000313" key="1">
    <source>
        <dbReference type="EMBL" id="MFC5971523.1"/>
    </source>
</evidence>
<gene>
    <name evidence="1" type="ORF">ACFPYI_09290</name>
</gene>